<dbReference type="InParanoid" id="E3NKZ5"/>
<keyword evidence="2" id="KW-1185">Reference proteome</keyword>
<evidence type="ECO:0000313" key="1">
    <source>
        <dbReference type="EMBL" id="EFP03774.1"/>
    </source>
</evidence>
<reference evidence="1" key="1">
    <citation type="submission" date="2007-07" db="EMBL/GenBank/DDBJ databases">
        <title>PCAP assembly of the Caenorhabditis remanei genome.</title>
        <authorList>
            <consortium name="The Caenorhabditis remanei Sequencing Consortium"/>
            <person name="Wilson R.K."/>
        </authorList>
    </citation>
    <scope>NUCLEOTIDE SEQUENCE [LARGE SCALE GENOMIC DNA]</scope>
    <source>
        <strain evidence="1">PB4641</strain>
    </source>
</reference>
<dbReference type="HOGENOM" id="CLU_2415394_0_0_1"/>
<dbReference type="eggNOG" id="KOG1075">
    <property type="taxonomic scope" value="Eukaryota"/>
</dbReference>
<proteinExistence type="predicted"/>
<name>E3NKZ5_CAERE</name>
<accession>E3NKZ5</accession>
<sequence>MLESMNEWTEAIDKGHQVDLIYFDIAKAFDRVPHCQLHDKFQELKLNKNLVSWIAKNNDLWGSAGLRDLASAVWYLCLLFRVIFHKMLAVSN</sequence>
<dbReference type="AlphaFoldDB" id="E3NKZ5"/>
<dbReference type="Proteomes" id="UP000008281">
    <property type="component" value="Unassembled WGS sequence"/>
</dbReference>
<dbReference type="EMBL" id="DS268848">
    <property type="protein sequence ID" value="EFP03774.1"/>
    <property type="molecule type" value="Genomic_DNA"/>
</dbReference>
<gene>
    <name evidence="1" type="ORF">CRE_02698</name>
</gene>
<dbReference type="OrthoDB" id="5871498at2759"/>
<evidence type="ECO:0000313" key="2">
    <source>
        <dbReference type="Proteomes" id="UP000008281"/>
    </source>
</evidence>
<protein>
    <recommendedName>
        <fullName evidence="3">Reverse transcriptase domain-containing protein</fullName>
    </recommendedName>
</protein>
<evidence type="ECO:0008006" key="3">
    <source>
        <dbReference type="Google" id="ProtNLM"/>
    </source>
</evidence>
<organism evidence="2">
    <name type="scientific">Caenorhabditis remanei</name>
    <name type="common">Caenorhabditis vulgaris</name>
    <dbReference type="NCBI Taxonomy" id="31234"/>
    <lineage>
        <taxon>Eukaryota</taxon>
        <taxon>Metazoa</taxon>
        <taxon>Ecdysozoa</taxon>
        <taxon>Nematoda</taxon>
        <taxon>Chromadorea</taxon>
        <taxon>Rhabditida</taxon>
        <taxon>Rhabditina</taxon>
        <taxon>Rhabditomorpha</taxon>
        <taxon>Rhabditoidea</taxon>
        <taxon>Rhabditidae</taxon>
        <taxon>Peloderinae</taxon>
        <taxon>Caenorhabditis</taxon>
    </lineage>
</organism>